<name>A0A3B0VTR4_9ZZZZ</name>
<dbReference type="GO" id="GO:0005829">
    <property type="term" value="C:cytosol"/>
    <property type="evidence" value="ECO:0007669"/>
    <property type="project" value="TreeGrafter"/>
</dbReference>
<keyword evidence="4" id="KW-0012">Acyltransferase</keyword>
<comment type="similarity">
    <text evidence="1">Belongs to the thiolase-like superfamily. Beta-ketoacyl-ACP synthases family.</text>
</comment>
<dbReference type="InterPro" id="IPR018201">
    <property type="entry name" value="Ketoacyl_synth_AS"/>
</dbReference>
<proteinExistence type="inferred from homology"/>
<protein>
    <submittedName>
        <fullName evidence="4">3-oxoacyl-[acyl-carrier-protein] synthase, KASII</fullName>
        <ecNumber evidence="4">2.3.1.179</ecNumber>
    </submittedName>
</protein>
<dbReference type="GO" id="GO:0006633">
    <property type="term" value="P:fatty acid biosynthetic process"/>
    <property type="evidence" value="ECO:0007669"/>
    <property type="project" value="InterPro"/>
</dbReference>
<gene>
    <name evidence="4" type="ORF">MNBD_DELTA04-666</name>
</gene>
<organism evidence="4">
    <name type="scientific">hydrothermal vent metagenome</name>
    <dbReference type="NCBI Taxonomy" id="652676"/>
    <lineage>
        <taxon>unclassified sequences</taxon>
        <taxon>metagenomes</taxon>
        <taxon>ecological metagenomes</taxon>
    </lineage>
</organism>
<dbReference type="PANTHER" id="PTHR11712:SF336">
    <property type="entry name" value="3-OXOACYL-[ACYL-CARRIER-PROTEIN] SYNTHASE, MITOCHONDRIAL"/>
    <property type="match status" value="1"/>
</dbReference>
<keyword evidence="2 4" id="KW-0808">Transferase</keyword>
<dbReference type="CDD" id="cd00834">
    <property type="entry name" value="KAS_I_II"/>
    <property type="match status" value="1"/>
</dbReference>
<sequence length="416" mass="44970">MHPLAEHERIVLTGVGLVAPGATCLSEFRANLLAGKSGISTIDLRYMGTVPAGICSFAETRYRKKKENKRGTRAGCIAVYCANEALADAGIDFSGYDRAETGVYLGLTEHGTVETENEVYNISRYDYNVDYWTHHHNPRTVLNNPAGEITMNLGITGPHYSVGAACAAGNAALIQGTQMLRLGEVDLALCGGISECVGSFGIFASFRAQGALAEHPDPTRASRPFDMARNGIVISEGGCVFTLERLDRARERGAKIYAEIAGYAMNSDARDFVMPYGPRQSECMQRALQRAGLEPRDITIINTHATGTRQGDIEECKAIRQVFSDCPDTWINNTKSGIGHAMGAAGVLELAGNLPSFTDHLVHPTINLDNLDPECDLPGIIANKSKPLDKPFTILNNSFGMVGVNSVVIVKRFDEK</sequence>
<dbReference type="Gene3D" id="3.40.47.10">
    <property type="match status" value="1"/>
</dbReference>
<dbReference type="SUPFAM" id="SSF53901">
    <property type="entry name" value="Thiolase-like"/>
    <property type="match status" value="1"/>
</dbReference>
<dbReference type="Pfam" id="PF02801">
    <property type="entry name" value="Ketoacyl-synt_C"/>
    <property type="match status" value="1"/>
</dbReference>
<dbReference type="InterPro" id="IPR014031">
    <property type="entry name" value="Ketoacyl_synth_C"/>
</dbReference>
<dbReference type="PROSITE" id="PS52004">
    <property type="entry name" value="KS3_2"/>
    <property type="match status" value="1"/>
</dbReference>
<evidence type="ECO:0000313" key="4">
    <source>
        <dbReference type="EMBL" id="VAW34794.1"/>
    </source>
</evidence>
<dbReference type="PANTHER" id="PTHR11712">
    <property type="entry name" value="POLYKETIDE SYNTHASE-RELATED"/>
    <property type="match status" value="1"/>
</dbReference>
<dbReference type="SMART" id="SM00825">
    <property type="entry name" value="PKS_KS"/>
    <property type="match status" value="1"/>
</dbReference>
<dbReference type="EC" id="2.3.1.179" evidence="4"/>
<dbReference type="InterPro" id="IPR016039">
    <property type="entry name" value="Thiolase-like"/>
</dbReference>
<dbReference type="EMBL" id="UOEY01000010">
    <property type="protein sequence ID" value="VAW34794.1"/>
    <property type="molecule type" value="Genomic_DNA"/>
</dbReference>
<dbReference type="Pfam" id="PF00109">
    <property type="entry name" value="ketoacyl-synt"/>
    <property type="match status" value="1"/>
</dbReference>
<feature type="domain" description="Ketosynthase family 3 (KS3)" evidence="3">
    <location>
        <begin position="7"/>
        <end position="412"/>
    </location>
</feature>
<dbReference type="InterPro" id="IPR014030">
    <property type="entry name" value="Ketoacyl_synth_N"/>
</dbReference>
<reference evidence="4" key="1">
    <citation type="submission" date="2018-06" db="EMBL/GenBank/DDBJ databases">
        <authorList>
            <person name="Zhirakovskaya E."/>
        </authorList>
    </citation>
    <scope>NUCLEOTIDE SEQUENCE</scope>
</reference>
<evidence type="ECO:0000256" key="2">
    <source>
        <dbReference type="ARBA" id="ARBA00022679"/>
    </source>
</evidence>
<dbReference type="PROSITE" id="PS00606">
    <property type="entry name" value="KS3_1"/>
    <property type="match status" value="1"/>
</dbReference>
<accession>A0A3B0VTR4</accession>
<evidence type="ECO:0000256" key="1">
    <source>
        <dbReference type="ARBA" id="ARBA00008467"/>
    </source>
</evidence>
<evidence type="ECO:0000259" key="3">
    <source>
        <dbReference type="PROSITE" id="PS52004"/>
    </source>
</evidence>
<dbReference type="InterPro" id="IPR020841">
    <property type="entry name" value="PKS_Beta-ketoAc_synthase_dom"/>
</dbReference>
<dbReference type="AlphaFoldDB" id="A0A3B0VTR4"/>
<dbReference type="GO" id="GO:0004315">
    <property type="term" value="F:3-oxoacyl-[acyl-carrier-protein] synthase activity"/>
    <property type="evidence" value="ECO:0007669"/>
    <property type="project" value="UniProtKB-EC"/>
</dbReference>
<dbReference type="InterPro" id="IPR000794">
    <property type="entry name" value="Beta-ketoacyl_synthase"/>
</dbReference>